<gene>
    <name evidence="2" type="ORF">K7B10_38740</name>
</gene>
<dbReference type="RefSeq" id="WP_308284701.1">
    <property type="nucleotide sequence ID" value="NZ_JAINUL010000001.1"/>
</dbReference>
<name>A0ABS8EHH9_9ACTN</name>
<dbReference type="Pfam" id="PF00550">
    <property type="entry name" value="PP-binding"/>
    <property type="match status" value="1"/>
</dbReference>
<dbReference type="SUPFAM" id="SSF47336">
    <property type="entry name" value="ACP-like"/>
    <property type="match status" value="1"/>
</dbReference>
<dbReference type="PROSITE" id="PS50075">
    <property type="entry name" value="CARRIER"/>
    <property type="match status" value="1"/>
</dbReference>
<evidence type="ECO:0000259" key="1">
    <source>
        <dbReference type="PROSITE" id="PS50075"/>
    </source>
</evidence>
<feature type="domain" description="Carrier" evidence="1">
    <location>
        <begin position="1"/>
        <end position="69"/>
    </location>
</feature>
<dbReference type="InterPro" id="IPR036736">
    <property type="entry name" value="ACP-like_sf"/>
</dbReference>
<dbReference type="InterPro" id="IPR009081">
    <property type="entry name" value="PP-bd_ACP"/>
</dbReference>
<dbReference type="Proteomes" id="UP001520654">
    <property type="component" value="Unassembled WGS sequence"/>
</dbReference>
<dbReference type="EMBL" id="JAINUL010000001">
    <property type="protein sequence ID" value="MCC0100601.1"/>
    <property type="molecule type" value="Genomic_DNA"/>
</dbReference>
<protein>
    <recommendedName>
        <fullName evidence="1">Carrier domain-containing protein</fullName>
    </recommendedName>
</protein>
<keyword evidence="3" id="KW-1185">Reference proteome</keyword>
<proteinExistence type="predicted"/>
<evidence type="ECO:0000313" key="3">
    <source>
        <dbReference type="Proteomes" id="UP001520654"/>
    </source>
</evidence>
<accession>A0ABS8EHH9</accession>
<dbReference type="Gene3D" id="1.10.1200.10">
    <property type="entry name" value="ACP-like"/>
    <property type="match status" value="1"/>
</dbReference>
<evidence type="ECO:0000313" key="2">
    <source>
        <dbReference type="EMBL" id="MCC0100601.1"/>
    </source>
</evidence>
<sequence length="75" mass="8255">MGLPVIADCPVDEISPESRLVEDLDLDSLQVLEIAVRAEEEFGRPIDDSLLAEQDVTVSHCAHVVQEVNAKEVRT</sequence>
<organism evidence="2 3">
    <name type="scientific">Streptomyces flavotricini</name>
    <dbReference type="NCBI Taxonomy" id="66888"/>
    <lineage>
        <taxon>Bacteria</taxon>
        <taxon>Bacillati</taxon>
        <taxon>Actinomycetota</taxon>
        <taxon>Actinomycetes</taxon>
        <taxon>Kitasatosporales</taxon>
        <taxon>Streptomycetaceae</taxon>
        <taxon>Streptomyces</taxon>
    </lineage>
</organism>
<comment type="caution">
    <text evidence="2">The sequence shown here is derived from an EMBL/GenBank/DDBJ whole genome shotgun (WGS) entry which is preliminary data.</text>
</comment>
<reference evidence="2 3" key="1">
    <citation type="submission" date="2021-08" db="EMBL/GenBank/DDBJ databases">
        <title>Genomic Architecture of Streptomyces flavotricini NGL1 and Streptomyces erythrochromogenes HMS4 With Differential Plant Beneficial attributes and laccase production capabilities.</title>
        <authorList>
            <person name="Salwan R."/>
            <person name="Kaur R."/>
            <person name="Sharma V."/>
        </authorList>
    </citation>
    <scope>NUCLEOTIDE SEQUENCE [LARGE SCALE GENOMIC DNA]</scope>
    <source>
        <strain evidence="2 3">NGL1</strain>
    </source>
</reference>